<proteinExistence type="predicted"/>
<evidence type="ECO:0000313" key="2">
    <source>
        <dbReference type="Proteomes" id="UP000826271"/>
    </source>
</evidence>
<dbReference type="Proteomes" id="UP000826271">
    <property type="component" value="Unassembled WGS sequence"/>
</dbReference>
<dbReference type="EMBL" id="WHWC01000014">
    <property type="protein sequence ID" value="KAG8369424.1"/>
    <property type="molecule type" value="Genomic_DNA"/>
</dbReference>
<organism evidence="1 2">
    <name type="scientific">Buddleja alternifolia</name>
    <dbReference type="NCBI Taxonomy" id="168488"/>
    <lineage>
        <taxon>Eukaryota</taxon>
        <taxon>Viridiplantae</taxon>
        <taxon>Streptophyta</taxon>
        <taxon>Embryophyta</taxon>
        <taxon>Tracheophyta</taxon>
        <taxon>Spermatophyta</taxon>
        <taxon>Magnoliopsida</taxon>
        <taxon>eudicotyledons</taxon>
        <taxon>Gunneridae</taxon>
        <taxon>Pentapetalae</taxon>
        <taxon>asterids</taxon>
        <taxon>lamiids</taxon>
        <taxon>Lamiales</taxon>
        <taxon>Scrophulariaceae</taxon>
        <taxon>Buddlejeae</taxon>
        <taxon>Buddleja</taxon>
    </lineage>
</organism>
<name>A0AAV6WNI9_9LAMI</name>
<keyword evidence="2" id="KW-1185">Reference proteome</keyword>
<gene>
    <name evidence="1" type="ORF">BUALT_Bualt14G0011300</name>
</gene>
<sequence>MLSQEGKVFILKGVQRKDLELAECAMEGLSDRTSGGGLPKARGLVTTAVRALSHMDSSMCSLASDPEMWII</sequence>
<protein>
    <submittedName>
        <fullName evidence="1">Uncharacterized protein</fullName>
    </submittedName>
</protein>
<evidence type="ECO:0000313" key="1">
    <source>
        <dbReference type="EMBL" id="KAG8369424.1"/>
    </source>
</evidence>
<dbReference type="AlphaFoldDB" id="A0AAV6WNI9"/>
<accession>A0AAV6WNI9</accession>
<reference evidence="1" key="1">
    <citation type="submission" date="2019-10" db="EMBL/GenBank/DDBJ databases">
        <authorList>
            <person name="Zhang R."/>
            <person name="Pan Y."/>
            <person name="Wang J."/>
            <person name="Ma R."/>
            <person name="Yu S."/>
        </authorList>
    </citation>
    <scope>NUCLEOTIDE SEQUENCE</scope>
    <source>
        <strain evidence="1">LA-IB0</strain>
        <tissue evidence="1">Leaf</tissue>
    </source>
</reference>
<comment type="caution">
    <text evidence="1">The sequence shown here is derived from an EMBL/GenBank/DDBJ whole genome shotgun (WGS) entry which is preliminary data.</text>
</comment>